<dbReference type="EMBL" id="JBHSPX010000004">
    <property type="protein sequence ID" value="MFC6063949.1"/>
    <property type="molecule type" value="Genomic_DNA"/>
</dbReference>
<reference evidence="3" key="1">
    <citation type="journal article" date="2019" name="Int. J. Syst. Evol. Microbiol.">
        <title>The Global Catalogue of Microorganisms (GCM) 10K type strain sequencing project: providing services to taxonomists for standard genome sequencing and annotation.</title>
        <authorList>
            <consortium name="The Broad Institute Genomics Platform"/>
            <consortium name="The Broad Institute Genome Sequencing Center for Infectious Disease"/>
            <person name="Wu L."/>
            <person name="Ma J."/>
        </authorList>
    </citation>
    <scope>NUCLEOTIDE SEQUENCE [LARGE SCALE GENOMIC DNA]</scope>
    <source>
        <strain evidence="3">CGMCC 1.15180</strain>
    </source>
</reference>
<dbReference type="RefSeq" id="WP_051861462.1">
    <property type="nucleotide sequence ID" value="NZ_JBHSPX010000004.1"/>
</dbReference>
<comment type="caution">
    <text evidence="2">The sequence shown here is derived from an EMBL/GenBank/DDBJ whole genome shotgun (WGS) entry which is preliminary data.</text>
</comment>
<dbReference type="SUPFAM" id="SSF52540">
    <property type="entry name" value="P-loop containing nucleoside triphosphate hydrolases"/>
    <property type="match status" value="1"/>
</dbReference>
<gene>
    <name evidence="2" type="ORF">ACFP4F_15480</name>
</gene>
<dbReference type="Gene3D" id="3.40.50.300">
    <property type="entry name" value="P-loop containing nucleotide triphosphate hydrolases"/>
    <property type="match status" value="1"/>
</dbReference>
<feature type="region of interest" description="Disordered" evidence="1">
    <location>
        <begin position="216"/>
        <end position="240"/>
    </location>
</feature>
<protein>
    <submittedName>
        <fullName evidence="2">Sulfotransferase family protein</fullName>
    </submittedName>
</protein>
<accession>A0ABW1MJH8</accession>
<sequence>MAFIFGAGHSGTTLLGLLLGAHPRICFAGEAWNSTRLGSRTDRGRVLGCNFCTADCPVWSDSHADDSPDVYEMLARRTGRRFAVDSTKAVAWVDQQESALLSTVRRHLIVLLRDGRAVVNSGLRKYPDATPEVLTTEWVAQMRRTEDLATRWPGTVTRVHYEDLAERTEDTLRALAASLGLEFVPAMLDPWHSEQHPLGGNEGTQFLVARARAARAPAGPGLPPPPDTAGLEPSKRGYYRDHPPAVVLDTRWREEMSPTALAVFETIGGDTNIPYAR</sequence>
<keyword evidence="3" id="KW-1185">Reference proteome</keyword>
<organism evidence="2 3">
    <name type="scientific">Streptomyces ochraceiscleroticus</name>
    <dbReference type="NCBI Taxonomy" id="47761"/>
    <lineage>
        <taxon>Bacteria</taxon>
        <taxon>Bacillati</taxon>
        <taxon>Actinomycetota</taxon>
        <taxon>Actinomycetes</taxon>
        <taxon>Kitasatosporales</taxon>
        <taxon>Streptomycetaceae</taxon>
        <taxon>Streptomyces</taxon>
    </lineage>
</organism>
<evidence type="ECO:0000313" key="3">
    <source>
        <dbReference type="Proteomes" id="UP001596139"/>
    </source>
</evidence>
<proteinExistence type="predicted"/>
<dbReference type="Proteomes" id="UP001596139">
    <property type="component" value="Unassembled WGS sequence"/>
</dbReference>
<name>A0ABW1MJH8_9ACTN</name>
<dbReference type="InterPro" id="IPR027417">
    <property type="entry name" value="P-loop_NTPase"/>
</dbReference>
<evidence type="ECO:0000256" key="1">
    <source>
        <dbReference type="SAM" id="MobiDB-lite"/>
    </source>
</evidence>
<dbReference type="Pfam" id="PF13469">
    <property type="entry name" value="Sulfotransfer_3"/>
    <property type="match status" value="1"/>
</dbReference>
<evidence type="ECO:0000313" key="2">
    <source>
        <dbReference type="EMBL" id="MFC6063949.1"/>
    </source>
</evidence>